<reference evidence="2" key="1">
    <citation type="submission" date="2017-09" db="EMBL/GenBank/DDBJ databases">
        <title>Depth-based differentiation of microbial function through sediment-hosted aquifers and enrichment of novel symbionts in the deep terrestrial subsurface.</title>
        <authorList>
            <person name="Probst A.J."/>
            <person name="Ladd B."/>
            <person name="Jarett J.K."/>
            <person name="Geller-Mcgrath D.E."/>
            <person name="Sieber C.M.K."/>
            <person name="Emerson J.B."/>
            <person name="Anantharaman K."/>
            <person name="Thomas B.C."/>
            <person name="Malmstrom R."/>
            <person name="Stieglmeier M."/>
            <person name="Klingl A."/>
            <person name="Woyke T."/>
            <person name="Ryan C.M."/>
            <person name="Banfield J.F."/>
        </authorList>
    </citation>
    <scope>NUCLEOTIDE SEQUENCE [LARGE SCALE GENOMIC DNA]</scope>
</reference>
<dbReference type="AlphaFoldDB" id="A0A2H0U0A4"/>
<evidence type="ECO:0008006" key="3">
    <source>
        <dbReference type="Google" id="ProtNLM"/>
    </source>
</evidence>
<gene>
    <name evidence="1" type="ORF">COU28_03305</name>
</gene>
<evidence type="ECO:0000313" key="1">
    <source>
        <dbReference type="EMBL" id="PIR78123.1"/>
    </source>
</evidence>
<proteinExistence type="predicted"/>
<evidence type="ECO:0000313" key="2">
    <source>
        <dbReference type="Proteomes" id="UP000230852"/>
    </source>
</evidence>
<dbReference type="Proteomes" id="UP000230852">
    <property type="component" value="Unassembled WGS sequence"/>
</dbReference>
<sequence>MLKNKDKLIFVYNTDSSVFSQVSDAVKKILTPSKYECNLCMVTYGAISMKDEWRKFLYALPFEKEFLHRDEFQKQYPELESIKLPTIFISQNNTLNPLVSADEINMQKNIDGLKNIINGKIKSI</sequence>
<organism evidence="1 2">
    <name type="scientific">Candidatus Magasanikbacteria bacterium CG10_big_fil_rev_8_21_14_0_10_36_16</name>
    <dbReference type="NCBI Taxonomy" id="1974645"/>
    <lineage>
        <taxon>Bacteria</taxon>
        <taxon>Candidatus Magasanikiibacteriota</taxon>
    </lineage>
</organism>
<accession>A0A2H0U0A4</accession>
<protein>
    <recommendedName>
        <fullName evidence="3">GTPase</fullName>
    </recommendedName>
</protein>
<comment type="caution">
    <text evidence="1">The sequence shown here is derived from an EMBL/GenBank/DDBJ whole genome shotgun (WGS) entry which is preliminary data.</text>
</comment>
<dbReference type="EMBL" id="PFBU01000062">
    <property type="protein sequence ID" value="PIR78123.1"/>
    <property type="molecule type" value="Genomic_DNA"/>
</dbReference>
<name>A0A2H0U0A4_9BACT</name>